<sequence>MCGVPRLPNCVLCSAATEDVIHLFLECPYVQMTISRRGFQPPSGVFGATTMFFRGITSLLTLPVCLTPFVTTIADKCFGIGVCFRDNSDTLVLVRTLCLPHVVPAIESSTFLIAVQIALKSGYAQVNFESDSQYVVNAITNDDVYVNEPDTVLTNCKSLISSNASYNLAFIRREANRVAHNLARASILQSSPR</sequence>
<dbReference type="Pfam" id="PF13456">
    <property type="entry name" value="RVT_3"/>
    <property type="match status" value="1"/>
</dbReference>
<accession>A0A392MGT0</accession>
<organism evidence="2 3">
    <name type="scientific">Trifolium medium</name>
    <dbReference type="NCBI Taxonomy" id="97028"/>
    <lineage>
        <taxon>Eukaryota</taxon>
        <taxon>Viridiplantae</taxon>
        <taxon>Streptophyta</taxon>
        <taxon>Embryophyta</taxon>
        <taxon>Tracheophyta</taxon>
        <taxon>Spermatophyta</taxon>
        <taxon>Magnoliopsida</taxon>
        <taxon>eudicotyledons</taxon>
        <taxon>Gunneridae</taxon>
        <taxon>Pentapetalae</taxon>
        <taxon>rosids</taxon>
        <taxon>fabids</taxon>
        <taxon>Fabales</taxon>
        <taxon>Fabaceae</taxon>
        <taxon>Papilionoideae</taxon>
        <taxon>50 kb inversion clade</taxon>
        <taxon>NPAAA clade</taxon>
        <taxon>Hologalegina</taxon>
        <taxon>IRL clade</taxon>
        <taxon>Trifolieae</taxon>
        <taxon>Trifolium</taxon>
    </lineage>
</organism>
<evidence type="ECO:0000313" key="3">
    <source>
        <dbReference type="Proteomes" id="UP000265520"/>
    </source>
</evidence>
<dbReference type="InterPro" id="IPR053151">
    <property type="entry name" value="RNase_H-like"/>
</dbReference>
<feature type="non-terminal residue" evidence="2">
    <location>
        <position position="193"/>
    </location>
</feature>
<dbReference type="InterPro" id="IPR044730">
    <property type="entry name" value="RNase_H-like_dom_plant"/>
</dbReference>
<dbReference type="InterPro" id="IPR012337">
    <property type="entry name" value="RNaseH-like_sf"/>
</dbReference>
<dbReference type="PANTHER" id="PTHR47723">
    <property type="entry name" value="OS05G0353850 PROTEIN"/>
    <property type="match status" value="1"/>
</dbReference>
<protein>
    <submittedName>
        <fullName evidence="2">Replication protein A 70 kDa dna-binding subunit</fullName>
    </submittedName>
</protein>
<proteinExistence type="predicted"/>
<evidence type="ECO:0000259" key="1">
    <source>
        <dbReference type="Pfam" id="PF13456"/>
    </source>
</evidence>
<dbReference type="InterPro" id="IPR036397">
    <property type="entry name" value="RNaseH_sf"/>
</dbReference>
<comment type="caution">
    <text evidence="2">The sequence shown here is derived from an EMBL/GenBank/DDBJ whole genome shotgun (WGS) entry which is preliminary data.</text>
</comment>
<dbReference type="AlphaFoldDB" id="A0A392MGT0"/>
<dbReference type="GO" id="GO:0003677">
    <property type="term" value="F:DNA binding"/>
    <property type="evidence" value="ECO:0007669"/>
    <property type="project" value="UniProtKB-KW"/>
</dbReference>
<reference evidence="2 3" key="1">
    <citation type="journal article" date="2018" name="Front. Plant Sci.">
        <title>Red Clover (Trifolium pratense) and Zigzag Clover (T. medium) - A Picture of Genomic Similarities and Differences.</title>
        <authorList>
            <person name="Dluhosova J."/>
            <person name="Istvanek J."/>
            <person name="Nedelnik J."/>
            <person name="Repkova J."/>
        </authorList>
    </citation>
    <scope>NUCLEOTIDE SEQUENCE [LARGE SCALE GENOMIC DNA]</scope>
    <source>
        <strain evidence="3">cv. 10/8</strain>
        <tissue evidence="2">Leaf</tissue>
    </source>
</reference>
<keyword evidence="2" id="KW-0238">DNA-binding</keyword>
<gene>
    <name evidence="2" type="ORF">A2U01_0007250</name>
</gene>
<evidence type="ECO:0000313" key="2">
    <source>
        <dbReference type="EMBL" id="MCH86393.1"/>
    </source>
</evidence>
<dbReference type="InterPro" id="IPR002156">
    <property type="entry name" value="RNaseH_domain"/>
</dbReference>
<dbReference type="SUPFAM" id="SSF53098">
    <property type="entry name" value="Ribonuclease H-like"/>
    <property type="match status" value="1"/>
</dbReference>
<feature type="domain" description="RNase H type-1" evidence="1">
    <location>
        <begin position="79"/>
        <end position="185"/>
    </location>
</feature>
<dbReference type="EMBL" id="LXQA010010241">
    <property type="protein sequence ID" value="MCH86393.1"/>
    <property type="molecule type" value="Genomic_DNA"/>
</dbReference>
<keyword evidence="3" id="KW-1185">Reference proteome</keyword>
<dbReference type="Proteomes" id="UP000265520">
    <property type="component" value="Unassembled WGS sequence"/>
</dbReference>
<name>A0A392MGT0_9FABA</name>
<dbReference type="PANTHER" id="PTHR47723:SF19">
    <property type="entry name" value="POLYNUCLEOTIDYL TRANSFERASE, RIBONUCLEASE H-LIKE SUPERFAMILY PROTEIN"/>
    <property type="match status" value="1"/>
</dbReference>
<dbReference type="Gene3D" id="3.30.420.10">
    <property type="entry name" value="Ribonuclease H-like superfamily/Ribonuclease H"/>
    <property type="match status" value="1"/>
</dbReference>
<dbReference type="CDD" id="cd06222">
    <property type="entry name" value="RNase_H_like"/>
    <property type="match status" value="1"/>
</dbReference>
<dbReference type="GO" id="GO:0004523">
    <property type="term" value="F:RNA-DNA hybrid ribonuclease activity"/>
    <property type="evidence" value="ECO:0007669"/>
    <property type="project" value="InterPro"/>
</dbReference>